<feature type="transmembrane region" description="Helical" evidence="1">
    <location>
        <begin position="124"/>
        <end position="145"/>
    </location>
</feature>
<name>A0ABP5AM48_9MICO</name>
<dbReference type="Proteomes" id="UP001501343">
    <property type="component" value="Unassembled WGS sequence"/>
</dbReference>
<accession>A0ABP5AM48</accession>
<protein>
    <recommendedName>
        <fullName evidence="4">DUF998 domain-containing protein</fullName>
    </recommendedName>
</protein>
<evidence type="ECO:0008006" key="4">
    <source>
        <dbReference type="Google" id="ProtNLM"/>
    </source>
</evidence>
<keyword evidence="1" id="KW-0472">Membrane</keyword>
<proteinExistence type="predicted"/>
<feature type="transmembrane region" description="Helical" evidence="1">
    <location>
        <begin position="38"/>
        <end position="57"/>
    </location>
</feature>
<keyword evidence="3" id="KW-1185">Reference proteome</keyword>
<keyword evidence="1" id="KW-0812">Transmembrane</keyword>
<feature type="transmembrane region" description="Helical" evidence="1">
    <location>
        <begin position="69"/>
        <end position="89"/>
    </location>
</feature>
<reference evidence="3" key="1">
    <citation type="journal article" date="2019" name="Int. J. Syst. Evol. Microbiol.">
        <title>The Global Catalogue of Microorganisms (GCM) 10K type strain sequencing project: providing services to taxonomists for standard genome sequencing and annotation.</title>
        <authorList>
            <consortium name="The Broad Institute Genomics Platform"/>
            <consortium name="The Broad Institute Genome Sequencing Center for Infectious Disease"/>
            <person name="Wu L."/>
            <person name="Ma J."/>
        </authorList>
    </citation>
    <scope>NUCLEOTIDE SEQUENCE [LARGE SCALE GENOMIC DNA]</scope>
    <source>
        <strain evidence="3">JCM 14900</strain>
    </source>
</reference>
<keyword evidence="1" id="KW-1133">Transmembrane helix</keyword>
<evidence type="ECO:0000256" key="1">
    <source>
        <dbReference type="SAM" id="Phobius"/>
    </source>
</evidence>
<organism evidence="2 3">
    <name type="scientific">Microbacterium aoyamense</name>
    <dbReference type="NCBI Taxonomy" id="344166"/>
    <lineage>
        <taxon>Bacteria</taxon>
        <taxon>Bacillati</taxon>
        <taxon>Actinomycetota</taxon>
        <taxon>Actinomycetes</taxon>
        <taxon>Micrococcales</taxon>
        <taxon>Microbacteriaceae</taxon>
        <taxon>Microbacterium</taxon>
    </lineage>
</organism>
<evidence type="ECO:0000313" key="2">
    <source>
        <dbReference type="EMBL" id="GAA1915782.1"/>
    </source>
</evidence>
<dbReference type="InterPro" id="IPR009339">
    <property type="entry name" value="DUF998"/>
</dbReference>
<comment type="caution">
    <text evidence="2">The sequence shown here is derived from an EMBL/GenBank/DDBJ whole genome shotgun (WGS) entry which is preliminary data.</text>
</comment>
<evidence type="ECO:0000313" key="3">
    <source>
        <dbReference type="Proteomes" id="UP001501343"/>
    </source>
</evidence>
<feature type="transmembrane region" description="Helical" evidence="1">
    <location>
        <begin position="165"/>
        <end position="185"/>
    </location>
</feature>
<gene>
    <name evidence="2" type="ORF">GCM10009775_05340</name>
</gene>
<dbReference type="EMBL" id="BAAAOF010000002">
    <property type="protein sequence ID" value="GAA1915782.1"/>
    <property type="molecule type" value="Genomic_DNA"/>
</dbReference>
<sequence>MLGAVSPGYELFGHTIAPYSWISQPVSGLGLGVTGPTMNAAFIVGGLLVLVGTLATARAWWRRGGLGRTAVVLMVLSGVGMIVCGAFTLESMMLHLSGFLLAVPLPAVGFVLAGLAVRLESPTLGLIGIGGGAASLVLFAIFMGIFDATGAGGNVGVAGLVQRALILVTLATLSALAVGVARIGAPTRTRVTADLQGV</sequence>
<dbReference type="Pfam" id="PF06197">
    <property type="entry name" value="DUF998"/>
    <property type="match status" value="1"/>
</dbReference>
<feature type="transmembrane region" description="Helical" evidence="1">
    <location>
        <begin position="95"/>
        <end position="117"/>
    </location>
</feature>